<dbReference type="AlphaFoldDB" id="G7DVU0"/>
<dbReference type="Gene3D" id="2.90.10.10">
    <property type="entry name" value="Bulb-type lectin domain"/>
    <property type="match status" value="1"/>
</dbReference>
<protein>
    <recommendedName>
        <fullName evidence="2">Bulb-type lectin domain-containing protein</fullName>
    </recommendedName>
</protein>
<sequence length="735" mass="81803">MVKRTRQASSDGKPTSPQRPSNKPRQSAQTATNGKARADSAIEIVDDAIEINAMIAAFGRSSGEGDDVTLLLDPGRVYSLATPIRSYRDDFTLSTRGGEPRAHLKTVGKNGRAFSTYCVFSVKLSHLVFEDASDGGATYGSLLRLCKVQGFDLNDCDFVNPAWRAIDCDEVIDARIKDCTVKCKIDRPSYGLQLDSCTGMSIRDLTITDAALGGIDIRLTRFTSIFHNVIEAETGRIAFGMKIQNVEGRANDCTGLTIVDNDVTAGEKGYVSAAYMIGMPTPDYRKEAAKSDPDKDHDDEGTGHLVGVSFTNNSVGPGKIGYGVATGHLGERTQITGTCFQGQWAGRSPSANLTHPWSLIRPIEDKDHYYDGEGDPVCESEAFIRYYGLESGWPQPDEIYDIQPLPLSFTPEIIILFSAPAPRFNSVSQTIMGDVKFSLTDERLKIEKNAVEVWTWAREDLPPAQWSKKDDYYYDYIDEDEEEEDNGKIKAEEEEEEEKAKNEEEEEEGKVKEEENDGSDSADPDLHWPGAVPDREIRMRFYALTLERQLMIKHANDAAIIWDPDMFRHPKRTRLEWDPDLMAVLSGTEPYLSVTQLDLKNILFAASPVFPGPFVIESRLPMSAYLDKSHMIAFGLWRGRLELRVLDLTKKSARAATAPVRWQSDNEIIEDDLKAERCTAELQEDGNLVILNVHSDVIWQSGTADRTPPVTQLRITESHAVQLCEASGEIAWSSS</sequence>
<feature type="region of interest" description="Disordered" evidence="1">
    <location>
        <begin position="480"/>
        <end position="531"/>
    </location>
</feature>
<evidence type="ECO:0000256" key="1">
    <source>
        <dbReference type="SAM" id="MobiDB-lite"/>
    </source>
</evidence>
<dbReference type="SUPFAM" id="SSF51126">
    <property type="entry name" value="Pectin lyase-like"/>
    <property type="match status" value="1"/>
</dbReference>
<evidence type="ECO:0000313" key="4">
    <source>
        <dbReference type="Proteomes" id="UP000009131"/>
    </source>
</evidence>
<dbReference type="EMBL" id="BABT02000046">
    <property type="protein sequence ID" value="GAA94700.1"/>
    <property type="molecule type" value="Genomic_DNA"/>
</dbReference>
<dbReference type="InterPro" id="IPR011050">
    <property type="entry name" value="Pectin_lyase_fold/virulence"/>
</dbReference>
<comment type="caution">
    <text evidence="3">The sequence shown here is derived from an EMBL/GenBank/DDBJ whole genome shotgun (WGS) entry which is preliminary data.</text>
</comment>
<proteinExistence type="predicted"/>
<evidence type="ECO:0000313" key="3">
    <source>
        <dbReference type="EMBL" id="GAA94700.1"/>
    </source>
</evidence>
<feature type="compositionally biased region" description="Acidic residues" evidence="1">
    <location>
        <begin position="492"/>
        <end position="523"/>
    </location>
</feature>
<evidence type="ECO:0000259" key="2">
    <source>
        <dbReference type="PROSITE" id="PS50927"/>
    </source>
</evidence>
<dbReference type="PROSITE" id="PS50927">
    <property type="entry name" value="BULB_LECTIN"/>
    <property type="match status" value="1"/>
</dbReference>
<dbReference type="Gene3D" id="2.160.20.10">
    <property type="entry name" value="Single-stranded right-handed beta-helix, Pectin lyase-like"/>
    <property type="match status" value="1"/>
</dbReference>
<dbReference type="HOGENOM" id="CLU_377256_0_0_1"/>
<feature type="domain" description="Bulb-type lectin" evidence="2">
    <location>
        <begin position="600"/>
        <end position="735"/>
    </location>
</feature>
<dbReference type="InterPro" id="IPR036426">
    <property type="entry name" value="Bulb-type_lectin_dom_sf"/>
</dbReference>
<dbReference type="InterPro" id="IPR001480">
    <property type="entry name" value="Bulb-type_lectin_dom"/>
</dbReference>
<dbReference type="InterPro" id="IPR012334">
    <property type="entry name" value="Pectin_lyas_fold"/>
</dbReference>
<reference evidence="3 4" key="2">
    <citation type="journal article" date="2012" name="Open Biol.">
        <title>Characteristics of nucleosomes and linker DNA regions on the genome of the basidiomycete Mixia osmundae revealed by mono- and dinucleosome mapping.</title>
        <authorList>
            <person name="Nishida H."/>
            <person name="Kondo S."/>
            <person name="Matsumoto T."/>
            <person name="Suzuki Y."/>
            <person name="Yoshikawa H."/>
            <person name="Taylor T.D."/>
            <person name="Sugiyama J."/>
        </authorList>
    </citation>
    <scope>NUCLEOTIDE SEQUENCE [LARGE SCALE GENOMIC DNA]</scope>
    <source>
        <strain evidence="4">CBS 9802 / IAM 14324 / JCM 22182 / KY 12970</strain>
    </source>
</reference>
<keyword evidence="4" id="KW-1185">Reference proteome</keyword>
<dbReference type="SUPFAM" id="SSF51110">
    <property type="entry name" value="alpha-D-mannose-specific plant lectins"/>
    <property type="match status" value="1"/>
</dbReference>
<dbReference type="InParanoid" id="G7DVU0"/>
<dbReference type="Proteomes" id="UP000009131">
    <property type="component" value="Unassembled WGS sequence"/>
</dbReference>
<organism evidence="3 4">
    <name type="scientific">Mixia osmundae (strain CBS 9802 / IAM 14324 / JCM 22182 / KY 12970)</name>
    <dbReference type="NCBI Taxonomy" id="764103"/>
    <lineage>
        <taxon>Eukaryota</taxon>
        <taxon>Fungi</taxon>
        <taxon>Dikarya</taxon>
        <taxon>Basidiomycota</taxon>
        <taxon>Pucciniomycotina</taxon>
        <taxon>Mixiomycetes</taxon>
        <taxon>Mixiales</taxon>
        <taxon>Mixiaceae</taxon>
        <taxon>Mixia</taxon>
    </lineage>
</organism>
<name>G7DVU0_MIXOS</name>
<feature type="compositionally biased region" description="Polar residues" evidence="1">
    <location>
        <begin position="7"/>
        <end position="33"/>
    </location>
</feature>
<gene>
    <name evidence="3" type="primary">Mo01353</name>
    <name evidence="3" type="ORF">E5Q_01353</name>
</gene>
<accession>G7DVU0</accession>
<reference evidence="3 4" key="1">
    <citation type="journal article" date="2011" name="J. Gen. Appl. Microbiol.">
        <title>Draft genome sequencing of the enigmatic basidiomycete Mixia osmundae.</title>
        <authorList>
            <person name="Nishida H."/>
            <person name="Nagatsuka Y."/>
            <person name="Sugiyama J."/>
        </authorList>
    </citation>
    <scope>NUCLEOTIDE SEQUENCE [LARGE SCALE GENOMIC DNA]</scope>
    <source>
        <strain evidence="4">CBS 9802 / IAM 14324 / JCM 22182 / KY 12970</strain>
    </source>
</reference>
<feature type="region of interest" description="Disordered" evidence="1">
    <location>
        <begin position="1"/>
        <end position="37"/>
    </location>
</feature>